<evidence type="ECO:0000256" key="6">
    <source>
        <dbReference type="ARBA" id="ARBA00023002"/>
    </source>
</evidence>
<evidence type="ECO:0000256" key="1">
    <source>
        <dbReference type="ARBA" id="ARBA00001974"/>
    </source>
</evidence>
<name>A0A5N5E541_RHOER</name>
<dbReference type="Proteomes" id="UP000325576">
    <property type="component" value="Unassembled WGS sequence"/>
</dbReference>
<dbReference type="SUPFAM" id="SSF51905">
    <property type="entry name" value="FAD/NAD(P)-binding domain"/>
    <property type="match status" value="3"/>
</dbReference>
<protein>
    <submittedName>
        <fullName evidence="8">Cyclohexanone monooxygenase</fullName>
    </submittedName>
</protein>
<evidence type="ECO:0000256" key="5">
    <source>
        <dbReference type="ARBA" id="ARBA00022857"/>
    </source>
</evidence>
<comment type="similarity">
    <text evidence="2">Belongs to the FAD-binding monooxygenase family.</text>
</comment>
<dbReference type="PANTHER" id="PTHR43098">
    <property type="entry name" value="L-ORNITHINE N(5)-MONOOXYGENASE-RELATED"/>
    <property type="match status" value="1"/>
</dbReference>
<reference evidence="8 9" key="1">
    <citation type="journal article" date="2017" name="Poromechanics V (2013)">
        <title>Genomic Characterization of the Arsenic-Tolerant Actinobacterium, &lt;i&gt;Rhodococcus erythropolis&lt;/i&gt; S43.</title>
        <authorList>
            <person name="Retamal-Morales G."/>
            <person name="Mehnert M."/>
            <person name="Schwabe R."/>
            <person name="Tischler D."/>
            <person name="Schloemann M."/>
            <person name="Levican G.J."/>
        </authorList>
    </citation>
    <scope>NUCLEOTIDE SEQUENCE [LARGE SCALE GENOMIC DNA]</scope>
    <source>
        <strain evidence="8 9">S43</strain>
    </source>
</reference>
<dbReference type="AlphaFoldDB" id="A0A5N5E541"/>
<keyword evidence="5" id="KW-0521">NADP</keyword>
<keyword evidence="7 8" id="KW-0503">Monooxygenase</keyword>
<sequence length="554" mass="60147">MEALVTNQTPEHYDAVVVGAGFAGMYALHRLRDDLGMNVVVLERGTEVGGTWYWNRYPGARCDAESTYYSYSFDDALQNSWTWSEKFATQPEILAYASHVADRLDLRRDIKFGTDVYGARYNEETKRWIVVTSAGLLEARYLITAIGCLSASRIPEIDGLENFSGEIHHTGHWPHEGVDLTGKRVAMIGTGSSGIQLLPAIAPECTHVSVFQRTPNYSVPARNRTLGPDEQARIHSVYPLLRASARTSVAGQVLAPPIGSALGDPTIVTTELDRRWAEGGPGFVGAFTDTMLDDKANQISADYVRDRIRGIVEDDATAELLCPKDYPIGAKRICVDSDYHAAFNLDNVDLVDVASTPIERITPDGVQVDGQVHPVDVIVFATGFDAMTGPFQGIDIRGRGDVALTDTWSAGPLTYLGLAVHGFPNMFSITGPGSPSVLSNMIASIEQHVDWITDYLKFMRVAGIAATEAALDAQDNWVQEVNDIAAGTLYIKGKSWYLGANVPGKPQVFMPYAGGVGTYRKQCDLVAAKGYAGFLHTPETASESISTDAVSARV</sequence>
<proteinExistence type="inferred from homology"/>
<keyword evidence="6" id="KW-0560">Oxidoreductase</keyword>
<evidence type="ECO:0000256" key="4">
    <source>
        <dbReference type="ARBA" id="ARBA00022827"/>
    </source>
</evidence>
<evidence type="ECO:0000256" key="7">
    <source>
        <dbReference type="ARBA" id="ARBA00023033"/>
    </source>
</evidence>
<organism evidence="8 9">
    <name type="scientific">Rhodococcus erythropolis</name>
    <name type="common">Arthrobacter picolinophilus</name>
    <dbReference type="NCBI Taxonomy" id="1833"/>
    <lineage>
        <taxon>Bacteria</taxon>
        <taxon>Bacillati</taxon>
        <taxon>Actinomycetota</taxon>
        <taxon>Actinomycetes</taxon>
        <taxon>Mycobacteriales</taxon>
        <taxon>Nocardiaceae</taxon>
        <taxon>Rhodococcus</taxon>
        <taxon>Rhodococcus erythropolis group</taxon>
    </lineage>
</organism>
<gene>
    <name evidence="8" type="ORF">BS297_11700</name>
</gene>
<keyword evidence="4" id="KW-0274">FAD</keyword>
<dbReference type="GO" id="GO:0016709">
    <property type="term" value="F:oxidoreductase activity, acting on paired donors, with incorporation or reduction of molecular oxygen, NAD(P)H as one donor, and incorporation of one atom of oxygen"/>
    <property type="evidence" value="ECO:0007669"/>
    <property type="project" value="UniProtKB-ARBA"/>
</dbReference>
<dbReference type="PANTHER" id="PTHR43098:SF3">
    <property type="entry name" value="L-ORNITHINE N(5)-MONOOXYGENASE-RELATED"/>
    <property type="match status" value="1"/>
</dbReference>
<dbReference type="EMBL" id="MRBO01000357">
    <property type="protein sequence ID" value="KAB2585173.1"/>
    <property type="molecule type" value="Genomic_DNA"/>
</dbReference>
<keyword evidence="3" id="KW-0285">Flavoprotein</keyword>
<comment type="caution">
    <text evidence="8">The sequence shown here is derived from an EMBL/GenBank/DDBJ whole genome shotgun (WGS) entry which is preliminary data.</text>
</comment>
<comment type="cofactor">
    <cofactor evidence="1">
        <name>FAD</name>
        <dbReference type="ChEBI" id="CHEBI:57692"/>
    </cofactor>
</comment>
<dbReference type="InterPro" id="IPR036188">
    <property type="entry name" value="FAD/NAD-bd_sf"/>
</dbReference>
<dbReference type="InterPro" id="IPR050775">
    <property type="entry name" value="FAD-binding_Monooxygenases"/>
</dbReference>
<dbReference type="Pfam" id="PF13738">
    <property type="entry name" value="Pyr_redox_3"/>
    <property type="match status" value="1"/>
</dbReference>
<dbReference type="Gene3D" id="3.50.50.60">
    <property type="entry name" value="FAD/NAD(P)-binding domain"/>
    <property type="match status" value="2"/>
</dbReference>
<evidence type="ECO:0000256" key="2">
    <source>
        <dbReference type="ARBA" id="ARBA00010139"/>
    </source>
</evidence>
<accession>A0A5N5E541</accession>
<evidence type="ECO:0000313" key="8">
    <source>
        <dbReference type="EMBL" id="KAB2585173.1"/>
    </source>
</evidence>
<evidence type="ECO:0000256" key="3">
    <source>
        <dbReference type="ARBA" id="ARBA00022630"/>
    </source>
</evidence>
<evidence type="ECO:0000313" key="9">
    <source>
        <dbReference type="Proteomes" id="UP000325576"/>
    </source>
</evidence>